<evidence type="ECO:0000313" key="2">
    <source>
        <dbReference type="EMBL" id="KKQ74416.1"/>
    </source>
</evidence>
<organism evidence="2 3">
    <name type="scientific">Berkelbacteria bacterium GW2011_GWB1_38_5</name>
    <dbReference type="NCBI Taxonomy" id="1618336"/>
    <lineage>
        <taxon>Bacteria</taxon>
        <taxon>Candidatus Berkelbacteria</taxon>
    </lineage>
</organism>
<sequence length="129" mass="14582">MKKPEKSQSIILSINTIDRNKIEIGLYNGKALECFEFETDMQSEDLLIAINGTLKKQKISVKNLTAILVNQGPGSFTGTRVGVTTANTLGWSLNIPVYGYHNENFEEVFKKIVENYQNKFSKSVIPFYK</sequence>
<dbReference type="Gene3D" id="3.30.420.40">
    <property type="match status" value="1"/>
</dbReference>
<dbReference type="Pfam" id="PF00814">
    <property type="entry name" value="TsaD"/>
    <property type="match status" value="1"/>
</dbReference>
<accession>A0A0G0NBC4</accession>
<comment type="caution">
    <text evidence="2">The sequence shown here is derived from an EMBL/GenBank/DDBJ whole genome shotgun (WGS) entry which is preliminary data.</text>
</comment>
<name>A0A0G0NBC4_9BACT</name>
<dbReference type="Proteomes" id="UP000034498">
    <property type="component" value="Unassembled WGS sequence"/>
</dbReference>
<dbReference type="InterPro" id="IPR000905">
    <property type="entry name" value="Gcp-like_dom"/>
</dbReference>
<dbReference type="GO" id="GO:0002949">
    <property type="term" value="P:tRNA threonylcarbamoyladenosine modification"/>
    <property type="evidence" value="ECO:0007669"/>
    <property type="project" value="InterPro"/>
</dbReference>
<proteinExistence type="predicted"/>
<protein>
    <submittedName>
        <fullName evidence="2">Glycoprotein endopeptidase</fullName>
    </submittedName>
</protein>
<dbReference type="InterPro" id="IPR022496">
    <property type="entry name" value="T6A_TsaB"/>
</dbReference>
<dbReference type="InterPro" id="IPR043129">
    <property type="entry name" value="ATPase_NBD"/>
</dbReference>
<dbReference type="SUPFAM" id="SSF53067">
    <property type="entry name" value="Actin-like ATPase domain"/>
    <property type="match status" value="1"/>
</dbReference>
<reference evidence="2 3" key="1">
    <citation type="journal article" date="2015" name="Nature">
        <title>rRNA introns, odd ribosomes, and small enigmatic genomes across a large radiation of phyla.</title>
        <authorList>
            <person name="Brown C.T."/>
            <person name="Hug L.A."/>
            <person name="Thomas B.C."/>
            <person name="Sharon I."/>
            <person name="Castelle C.J."/>
            <person name="Singh A."/>
            <person name="Wilkins M.J."/>
            <person name="Williams K.H."/>
            <person name="Banfield J.F."/>
        </authorList>
    </citation>
    <scope>NUCLEOTIDE SEQUENCE [LARGE SCALE GENOMIC DNA]</scope>
</reference>
<evidence type="ECO:0000313" key="3">
    <source>
        <dbReference type="Proteomes" id="UP000034498"/>
    </source>
</evidence>
<dbReference type="STRING" id="1618336.US94_C0005G0012"/>
<feature type="domain" description="Gcp-like" evidence="1">
    <location>
        <begin position="43"/>
        <end position="101"/>
    </location>
</feature>
<dbReference type="NCBIfam" id="TIGR03725">
    <property type="entry name" value="T6A_YeaZ"/>
    <property type="match status" value="1"/>
</dbReference>
<gene>
    <name evidence="2" type="ORF">US94_C0005G0012</name>
</gene>
<evidence type="ECO:0000259" key="1">
    <source>
        <dbReference type="Pfam" id="PF00814"/>
    </source>
</evidence>
<dbReference type="AlphaFoldDB" id="A0A0G0NBC4"/>
<dbReference type="EMBL" id="LBUX01000005">
    <property type="protein sequence ID" value="KKQ74416.1"/>
    <property type="molecule type" value="Genomic_DNA"/>
</dbReference>